<organism evidence="1 2">
    <name type="scientific">Parazoarcus communis</name>
    <dbReference type="NCBI Taxonomy" id="41977"/>
    <lineage>
        <taxon>Bacteria</taxon>
        <taxon>Pseudomonadati</taxon>
        <taxon>Pseudomonadota</taxon>
        <taxon>Betaproteobacteria</taxon>
        <taxon>Rhodocyclales</taxon>
        <taxon>Zoogloeaceae</taxon>
        <taxon>Parazoarcus</taxon>
    </lineage>
</organism>
<dbReference type="KEGG" id="acom:CEW83_16215"/>
<proteinExistence type="predicted"/>
<evidence type="ECO:0000313" key="1">
    <source>
        <dbReference type="EMBL" id="AWI76567.1"/>
    </source>
</evidence>
<evidence type="ECO:0000313" key="2">
    <source>
        <dbReference type="Proteomes" id="UP000244930"/>
    </source>
</evidence>
<name>A0A2U8GSA3_9RHOO</name>
<dbReference type="AlphaFoldDB" id="A0A2U8GSA3"/>
<dbReference type="Proteomes" id="UP000244930">
    <property type="component" value="Chromosome"/>
</dbReference>
<accession>A0A2U8GSA3</accession>
<dbReference type="RefSeq" id="WP_108950266.1">
    <property type="nucleotide sequence ID" value="NZ_CP022187.1"/>
</dbReference>
<dbReference type="EMBL" id="CP022187">
    <property type="protein sequence ID" value="AWI76567.1"/>
    <property type="molecule type" value="Genomic_DNA"/>
</dbReference>
<keyword evidence="2" id="KW-1185">Reference proteome</keyword>
<reference evidence="1 2" key="1">
    <citation type="submission" date="2017-06" db="EMBL/GenBank/DDBJ databases">
        <title>Azoarcus.</title>
        <authorList>
            <person name="Woo J.-H."/>
            <person name="Kim H.-S."/>
        </authorList>
    </citation>
    <scope>NUCLEOTIDE SEQUENCE [LARGE SCALE GENOMIC DNA]</scope>
    <source>
        <strain evidence="1 2">TSPY31</strain>
    </source>
</reference>
<sequence length="165" mass="17506">MVPTAALRCPNGRSATMHMKEDTRNMPITHDHTASSPHELDALIEALRNSIAHHLATGSPRSAASGRKALEQLGALLDSPGGTAACGGGSIEHQPALAGLLALLSRQAIATPHADARRIARSLEALSHSADTGMGDVLRAQIVKLAEAWRLRERRAGDLERHVDE</sequence>
<protein>
    <submittedName>
        <fullName evidence="1">Uncharacterized protein</fullName>
    </submittedName>
</protein>
<gene>
    <name evidence="1" type="ORF">CEW83_16215</name>
</gene>